<comment type="caution">
    <text evidence="2">The sequence shown here is derived from an EMBL/GenBank/DDBJ whole genome shotgun (WGS) entry which is preliminary data.</text>
</comment>
<keyword evidence="3" id="KW-1185">Reference proteome</keyword>
<evidence type="ECO:0000313" key="3">
    <source>
        <dbReference type="Proteomes" id="UP000618986"/>
    </source>
</evidence>
<protein>
    <recommendedName>
        <fullName evidence="4">Helix-turn-helix domain-containing protein</fullName>
    </recommendedName>
</protein>
<feature type="region of interest" description="Disordered" evidence="1">
    <location>
        <begin position="1"/>
        <end position="58"/>
    </location>
</feature>
<sequence>MSEHTPQHHNPHPDPTVDTGPPAGVDPTPTDLVAGDPPIPIMRSARRTRRPAPATNLGSDAAACTWTTERILALGATTDLATAAAILGISRSAAYKLAARDAFPVPLFRAGAYYRVPTAPILRKLHLESPPVPTSGDTGGAGADGDGGYSGGDRDTTGCRPTS</sequence>
<dbReference type="RefSeq" id="WP_376700654.1">
    <property type="nucleotide sequence ID" value="NZ_JACHJC010000001.1"/>
</dbReference>
<evidence type="ECO:0000256" key="1">
    <source>
        <dbReference type="SAM" id="MobiDB-lite"/>
    </source>
</evidence>
<gene>
    <name evidence="2" type="ORF">FHU28_001200</name>
</gene>
<accession>A0ABR6M7J3</accession>
<feature type="region of interest" description="Disordered" evidence="1">
    <location>
        <begin position="127"/>
        <end position="163"/>
    </location>
</feature>
<evidence type="ECO:0008006" key="4">
    <source>
        <dbReference type="Google" id="ProtNLM"/>
    </source>
</evidence>
<reference evidence="2 3" key="1">
    <citation type="submission" date="2020-08" db="EMBL/GenBank/DDBJ databases">
        <title>Sequencing the genomes of 1000 actinobacteria strains.</title>
        <authorList>
            <person name="Klenk H.-P."/>
        </authorList>
    </citation>
    <scope>NUCLEOTIDE SEQUENCE [LARGE SCALE GENOMIC DNA]</scope>
    <source>
        <strain evidence="2 3">DSM 43036</strain>
    </source>
</reference>
<dbReference type="EMBL" id="JACHJC010000001">
    <property type="protein sequence ID" value="MBB5111361.1"/>
    <property type="molecule type" value="Genomic_DNA"/>
</dbReference>
<feature type="compositionally biased region" description="Gly residues" evidence="1">
    <location>
        <begin position="137"/>
        <end position="151"/>
    </location>
</feature>
<dbReference type="Proteomes" id="UP000618986">
    <property type="component" value="Unassembled WGS sequence"/>
</dbReference>
<proteinExistence type="predicted"/>
<name>A0ABR6M7J3_MICEC</name>
<evidence type="ECO:0000313" key="2">
    <source>
        <dbReference type="EMBL" id="MBB5111361.1"/>
    </source>
</evidence>
<dbReference type="GeneID" id="300291790"/>
<organism evidence="2 3">
    <name type="scientific">Micromonospora echinospora</name>
    <name type="common">Micromonospora purpurea</name>
    <dbReference type="NCBI Taxonomy" id="1877"/>
    <lineage>
        <taxon>Bacteria</taxon>
        <taxon>Bacillati</taxon>
        <taxon>Actinomycetota</taxon>
        <taxon>Actinomycetes</taxon>
        <taxon>Micromonosporales</taxon>
        <taxon>Micromonosporaceae</taxon>
        <taxon>Micromonospora</taxon>
    </lineage>
</organism>